<dbReference type="InterPro" id="IPR030976">
    <property type="entry name" value="Mod_pep_NH_fam"/>
</dbReference>
<dbReference type="EMBL" id="JBHRXK010000011">
    <property type="protein sequence ID" value="MFC3552402.1"/>
    <property type="molecule type" value="Genomic_DNA"/>
</dbReference>
<proteinExistence type="predicted"/>
<keyword evidence="3" id="KW-1185">Reference proteome</keyword>
<organism evidence="2 3">
    <name type="scientific">Lysobacter cavernae</name>
    <dbReference type="NCBI Taxonomy" id="1685901"/>
    <lineage>
        <taxon>Bacteria</taxon>
        <taxon>Pseudomonadati</taxon>
        <taxon>Pseudomonadota</taxon>
        <taxon>Gammaproteobacteria</taxon>
        <taxon>Lysobacterales</taxon>
        <taxon>Lysobacteraceae</taxon>
        <taxon>Lysobacter</taxon>
    </lineage>
</organism>
<evidence type="ECO:0000313" key="3">
    <source>
        <dbReference type="Proteomes" id="UP001595740"/>
    </source>
</evidence>
<name>A0ABV7RUL8_9GAMM</name>
<dbReference type="NCBIfam" id="TIGR04509">
    <property type="entry name" value="mod_pep_NH_fam"/>
    <property type="match status" value="1"/>
</dbReference>
<feature type="region of interest" description="Disordered" evidence="1">
    <location>
        <begin position="90"/>
        <end position="111"/>
    </location>
</feature>
<evidence type="ECO:0000313" key="2">
    <source>
        <dbReference type="EMBL" id="MFC3552402.1"/>
    </source>
</evidence>
<comment type="caution">
    <text evidence="2">The sequence shown here is derived from an EMBL/GenBank/DDBJ whole genome shotgun (WGS) entry which is preliminary data.</text>
</comment>
<sequence length="111" mass="11910">MTANKIPSHQPLETDVADKLLDLLSSDDDFRDLFQRDPTAALAQAGHVPALDLMASGGDYSSNAFACMTTVEIASKEQIGGARDTLRETLTSKGSHTDPHRFDAGNIDHLA</sequence>
<gene>
    <name evidence="2" type="ORF">ACFOLC_15460</name>
</gene>
<evidence type="ECO:0000256" key="1">
    <source>
        <dbReference type="SAM" id="MobiDB-lite"/>
    </source>
</evidence>
<dbReference type="RefSeq" id="WP_386760163.1">
    <property type="nucleotide sequence ID" value="NZ_JBHRXK010000011.1"/>
</dbReference>
<dbReference type="Proteomes" id="UP001595740">
    <property type="component" value="Unassembled WGS sequence"/>
</dbReference>
<protein>
    <submittedName>
        <fullName evidence="2">NHLP-related RiPP peptide</fullName>
    </submittedName>
</protein>
<reference evidence="3" key="1">
    <citation type="journal article" date="2019" name="Int. J. Syst. Evol. Microbiol.">
        <title>The Global Catalogue of Microorganisms (GCM) 10K type strain sequencing project: providing services to taxonomists for standard genome sequencing and annotation.</title>
        <authorList>
            <consortium name="The Broad Institute Genomics Platform"/>
            <consortium name="The Broad Institute Genome Sequencing Center for Infectious Disease"/>
            <person name="Wu L."/>
            <person name="Ma J."/>
        </authorList>
    </citation>
    <scope>NUCLEOTIDE SEQUENCE [LARGE SCALE GENOMIC DNA]</scope>
    <source>
        <strain evidence="3">KCTC 42875</strain>
    </source>
</reference>
<accession>A0ABV7RUL8</accession>